<reference evidence="1 2" key="1">
    <citation type="submission" date="2016-10" db="EMBL/GenBank/DDBJ databases">
        <authorList>
            <person name="de Groot N.N."/>
        </authorList>
    </citation>
    <scope>NUCLEOTIDE SEQUENCE [LARGE SCALE GENOMIC DNA]</scope>
    <source>
        <strain evidence="1 2">47C3B</strain>
    </source>
</reference>
<dbReference type="AlphaFoldDB" id="A0A1G6V550"/>
<keyword evidence="2" id="KW-1185">Reference proteome</keyword>
<dbReference type="EMBL" id="FNAI01000001">
    <property type="protein sequence ID" value="SDD48668.1"/>
    <property type="molecule type" value="Genomic_DNA"/>
</dbReference>
<evidence type="ECO:0008006" key="3">
    <source>
        <dbReference type="Google" id="ProtNLM"/>
    </source>
</evidence>
<evidence type="ECO:0000313" key="1">
    <source>
        <dbReference type="EMBL" id="SDD48668.1"/>
    </source>
</evidence>
<dbReference type="OrthoDB" id="1097715at2"/>
<dbReference type="STRING" id="1391627.SAMN05216464_101863"/>
<name>A0A1G6V550_9SPHI</name>
<dbReference type="Gene3D" id="2.40.128.410">
    <property type="match status" value="1"/>
</dbReference>
<organism evidence="1 2">
    <name type="scientific">Mucilaginibacter pineti</name>
    <dbReference type="NCBI Taxonomy" id="1391627"/>
    <lineage>
        <taxon>Bacteria</taxon>
        <taxon>Pseudomonadati</taxon>
        <taxon>Bacteroidota</taxon>
        <taxon>Sphingobacteriia</taxon>
        <taxon>Sphingobacteriales</taxon>
        <taxon>Sphingobacteriaceae</taxon>
        <taxon>Mucilaginibacter</taxon>
    </lineage>
</organism>
<dbReference type="Pfam" id="PF14059">
    <property type="entry name" value="DUF4251"/>
    <property type="match status" value="1"/>
</dbReference>
<proteinExistence type="predicted"/>
<protein>
    <recommendedName>
        <fullName evidence="3">DUF4251 domain-containing protein</fullName>
    </recommendedName>
</protein>
<dbReference type="InterPro" id="IPR025347">
    <property type="entry name" value="DUF4251"/>
</dbReference>
<accession>A0A1G6V550</accession>
<sequence length="164" mass="18221">MAFALVLLGISVVNAQTTRKEKQAKRQAEVKSIVEAQNYVFKANYVNPMRGVGRALTSEYDLVVSKDTIIAFLPYFGRAYVAPTNPSEGGIKFTTTKFSYEAKPGKNGSYKIVIKPMDKDMTNWRDVQSMRLDISADGYASLNVSSTNRDNISFNGTIETRGTR</sequence>
<gene>
    <name evidence="1" type="ORF">SAMN05216464_101863</name>
</gene>
<dbReference type="Proteomes" id="UP000199072">
    <property type="component" value="Unassembled WGS sequence"/>
</dbReference>
<evidence type="ECO:0000313" key="2">
    <source>
        <dbReference type="Proteomes" id="UP000199072"/>
    </source>
</evidence>